<dbReference type="GO" id="GO:0008289">
    <property type="term" value="F:lipid binding"/>
    <property type="evidence" value="ECO:0007669"/>
    <property type="project" value="InterPro"/>
</dbReference>
<dbReference type="PANTHER" id="PTHR31138:SF1">
    <property type="entry name" value="PDZ DOMAIN-CONTAINING PROTEIN"/>
    <property type="match status" value="1"/>
</dbReference>
<proteinExistence type="predicted"/>
<dbReference type="PANTHER" id="PTHR31138">
    <property type="entry name" value="CHROMOSOME 19, WHOLE GENOME SHOTGUN SEQUENCE"/>
    <property type="match status" value="1"/>
</dbReference>
<name>A0A6G1K0D2_9PLEO</name>
<dbReference type="InterPro" id="IPR027842">
    <property type="entry name" value="HAM1-like_C"/>
</dbReference>
<dbReference type="OrthoDB" id="19394at2759"/>
<dbReference type="AlphaFoldDB" id="A0A6G1K0D2"/>
<evidence type="ECO:0000313" key="5">
    <source>
        <dbReference type="Proteomes" id="UP000799428"/>
    </source>
</evidence>
<dbReference type="Pfam" id="PF19343">
    <property type="entry name" value="HAM1_N"/>
    <property type="match status" value="1"/>
</dbReference>
<dbReference type="EMBL" id="MU005777">
    <property type="protein sequence ID" value="KAF2706063.1"/>
    <property type="molecule type" value="Genomic_DNA"/>
</dbReference>
<evidence type="ECO:0000256" key="1">
    <source>
        <dbReference type="SAM" id="MobiDB-lite"/>
    </source>
</evidence>
<protein>
    <submittedName>
        <fullName evidence="4">Uncharacterized protein</fullName>
    </submittedName>
</protein>
<reference evidence="4" key="1">
    <citation type="journal article" date="2020" name="Stud. Mycol.">
        <title>101 Dothideomycetes genomes: a test case for predicting lifestyles and emergence of pathogens.</title>
        <authorList>
            <person name="Haridas S."/>
            <person name="Albert R."/>
            <person name="Binder M."/>
            <person name="Bloem J."/>
            <person name="Labutti K."/>
            <person name="Salamov A."/>
            <person name="Andreopoulos B."/>
            <person name="Baker S."/>
            <person name="Barry K."/>
            <person name="Bills G."/>
            <person name="Bluhm B."/>
            <person name="Cannon C."/>
            <person name="Castanera R."/>
            <person name="Culley D."/>
            <person name="Daum C."/>
            <person name="Ezra D."/>
            <person name="Gonzalez J."/>
            <person name="Henrissat B."/>
            <person name="Kuo A."/>
            <person name="Liang C."/>
            <person name="Lipzen A."/>
            <person name="Lutzoni F."/>
            <person name="Magnuson J."/>
            <person name="Mondo S."/>
            <person name="Nolan M."/>
            <person name="Ohm R."/>
            <person name="Pangilinan J."/>
            <person name="Park H.-J."/>
            <person name="Ramirez L."/>
            <person name="Alfaro M."/>
            <person name="Sun H."/>
            <person name="Tritt A."/>
            <person name="Yoshinaga Y."/>
            <person name="Zwiers L.-H."/>
            <person name="Turgeon B."/>
            <person name="Goodwin S."/>
            <person name="Spatafora J."/>
            <person name="Crous P."/>
            <person name="Grigoriev I."/>
        </authorList>
    </citation>
    <scope>NUCLEOTIDE SEQUENCE</scope>
    <source>
        <strain evidence="4">CBS 279.74</strain>
    </source>
</reference>
<feature type="region of interest" description="Disordered" evidence="1">
    <location>
        <begin position="805"/>
        <end position="889"/>
    </location>
</feature>
<dbReference type="InterPro" id="IPR017943">
    <property type="entry name" value="Bactericidal_perm-incr_a/b_dom"/>
</dbReference>
<keyword evidence="5" id="KW-1185">Reference proteome</keyword>
<dbReference type="SUPFAM" id="SSF55394">
    <property type="entry name" value="Bactericidal permeability-increasing protein, BPI"/>
    <property type="match status" value="1"/>
</dbReference>
<gene>
    <name evidence="4" type="ORF">K504DRAFT_90171</name>
</gene>
<feature type="region of interest" description="Disordered" evidence="1">
    <location>
        <begin position="907"/>
        <end position="935"/>
    </location>
</feature>
<feature type="compositionally biased region" description="Low complexity" evidence="1">
    <location>
        <begin position="835"/>
        <end position="865"/>
    </location>
</feature>
<dbReference type="InterPro" id="IPR045967">
    <property type="entry name" value="HAM1-like_N"/>
</dbReference>
<feature type="domain" description="HAM1-like N-terminal" evidence="3">
    <location>
        <begin position="4"/>
        <end position="624"/>
    </location>
</feature>
<evidence type="ECO:0000313" key="4">
    <source>
        <dbReference type="EMBL" id="KAF2706063.1"/>
    </source>
</evidence>
<feature type="domain" description="HAM1-like C-terminal" evidence="2">
    <location>
        <begin position="636"/>
        <end position="799"/>
    </location>
</feature>
<organism evidence="4 5">
    <name type="scientific">Pleomassaria siparia CBS 279.74</name>
    <dbReference type="NCBI Taxonomy" id="1314801"/>
    <lineage>
        <taxon>Eukaryota</taxon>
        <taxon>Fungi</taxon>
        <taxon>Dikarya</taxon>
        <taxon>Ascomycota</taxon>
        <taxon>Pezizomycotina</taxon>
        <taxon>Dothideomycetes</taxon>
        <taxon>Pleosporomycetidae</taxon>
        <taxon>Pleosporales</taxon>
        <taxon>Pleomassariaceae</taxon>
        <taxon>Pleomassaria</taxon>
    </lineage>
</organism>
<evidence type="ECO:0000259" key="2">
    <source>
        <dbReference type="Pfam" id="PF14613"/>
    </source>
</evidence>
<dbReference type="Pfam" id="PF14613">
    <property type="entry name" value="HAM1_C"/>
    <property type="match status" value="1"/>
</dbReference>
<feature type="compositionally biased region" description="Polar residues" evidence="1">
    <location>
        <begin position="242"/>
        <end position="257"/>
    </location>
</feature>
<sequence>MASSSKAVNRPVDLAQKEKDVNNKLQLYGIYSAFANGKVPSNKQIDVALNSALQSKPLASPSKQLSTDGQKLVADLKGIIEQAKILLLTKNEGNLLQDFIYQTQQISGGNAQVPGAPVDKDTAKQHGNEALDGLRTLGTLMISNGQFRKLLSDATILLRDIAGDAATNAANKVNPSEHQLAQIDHAADDNTWHENPDISKGNLQAQFKNRIPFGKKDVQNAAGDVNQAAHPDGSRDPMDTANAAQREQQTGAQQGLNGQAALGVAKDRLSENIPDEHKDRAREQRGRAQNYLKGKMPEERREQTIWRLKKMVVEIQGHQDYQRAIETLLRLAEQYAGHGKNLAGQGKESVQGARQDNALQLAEADLKTLLERFANSTSFDDIIDSINQIYRDADKDPQLKQWFKHLDAFVRKCLQQQGFIMEDASNAEWNNIYDEGRELLRGRYRGHTDRIADEFRFIGTQFDQDAQNKAFANSLTNLFNDLGHDAEGNAEFKPHLLKDLQDVIIPGIFENVRYIPIPRIEYSDPMIDAVVENLVIEGDNLAPNVMELGSDNYWRWGRKQIQSKNKNKMMLSVSGVQMDLRDVAYYVKRKQGFPSITDKGVMDVFMGGTGFGFKVEMETADKDDKIHYFKINKVTTDIKNLQIKIKKSNHKLLFGLFKPILLKVMRPVIQRVLEKQIKDSVNQLDAMIFDVKSEADKSVAEAKRNPDPENIQNIYQRYATAANQRIMQGKQKKAELQERTKDTQVNVAVTKHDSIFKNISLPGGISSKATEYKELAAKGDKWESPVFSIGSAKETSSLPKIATVARKPHSTATSNVQPSAGAAGYGQTHTGGAYGQSPPGGAYGQAPPGGAYGQAPPGGAYGQAPTDGAYDQAPIGSAHGQAPAGNGYGQQAGAGNVFAGQVENAFNGHAHNDGPAQPKYNTALGMNNPVLRGDI</sequence>
<evidence type="ECO:0000259" key="3">
    <source>
        <dbReference type="Pfam" id="PF19343"/>
    </source>
</evidence>
<feature type="region of interest" description="Disordered" evidence="1">
    <location>
        <begin position="225"/>
        <end position="257"/>
    </location>
</feature>
<dbReference type="Gene3D" id="3.15.10.10">
    <property type="entry name" value="Bactericidal permeability-increasing protein, domain 1"/>
    <property type="match status" value="1"/>
</dbReference>
<accession>A0A6G1K0D2</accession>
<dbReference type="Proteomes" id="UP000799428">
    <property type="component" value="Unassembled WGS sequence"/>
</dbReference>